<protein>
    <submittedName>
        <fullName evidence="1">Uncharacterized protein</fullName>
    </submittedName>
</protein>
<reference evidence="1" key="1">
    <citation type="submission" date="2022-11" db="EMBL/GenBank/DDBJ databases">
        <title>Genome Sequence of Boeremia exigua.</title>
        <authorList>
            <person name="Buettner E."/>
        </authorList>
    </citation>
    <scope>NUCLEOTIDE SEQUENCE</scope>
    <source>
        <strain evidence="1">CU02</strain>
    </source>
</reference>
<dbReference type="EMBL" id="JAPHNI010000084">
    <property type="protein sequence ID" value="KAJ8116658.1"/>
    <property type="molecule type" value="Genomic_DNA"/>
</dbReference>
<keyword evidence="2" id="KW-1185">Reference proteome</keyword>
<sequence>MAYYRIGRSDDHHSSPKETLKDDEDEGPEETSTTFSSQQPPETPITPPPGIPAIPTEIPSSISYTSKMTDWPPEFISDKGSRFSSRPTIPPFDRSSSYDDYVHSHTSEPTTFTTTTLGSSSLQSTSETATLTRSYDDATSPAPTEDDISEIQNPGPGNGPNRGPMYAAAGIGPVLVIVIGVILFFCLRKRKRQRQAAAERGHIEEMKMHPKPVALPYLAPITPPSPPPAALPQYSPSTPSSRHPPTASSSQPVILGPIPSGNNGAYLTGIDTSDLVSMTSAGGISRQGTVVDRDPFADGRSLEEAPPPYRPSSLPPASIASTSRNNSVRMAAPARMTSRTQFLERSPFEDPEDDEISEVSGPTMGQSTDAMSDVSDLSYQVDPVVDRQPFR</sequence>
<gene>
    <name evidence="1" type="ORF">OPT61_g1962</name>
</gene>
<organism evidence="1 2">
    <name type="scientific">Boeremia exigua</name>
    <dbReference type="NCBI Taxonomy" id="749465"/>
    <lineage>
        <taxon>Eukaryota</taxon>
        <taxon>Fungi</taxon>
        <taxon>Dikarya</taxon>
        <taxon>Ascomycota</taxon>
        <taxon>Pezizomycotina</taxon>
        <taxon>Dothideomycetes</taxon>
        <taxon>Pleosporomycetidae</taxon>
        <taxon>Pleosporales</taxon>
        <taxon>Pleosporineae</taxon>
        <taxon>Didymellaceae</taxon>
        <taxon>Boeremia</taxon>
    </lineage>
</organism>
<proteinExistence type="predicted"/>
<dbReference type="Proteomes" id="UP001153331">
    <property type="component" value="Unassembled WGS sequence"/>
</dbReference>
<comment type="caution">
    <text evidence="1">The sequence shown here is derived from an EMBL/GenBank/DDBJ whole genome shotgun (WGS) entry which is preliminary data.</text>
</comment>
<name>A0ACC2IN74_9PLEO</name>
<accession>A0ACC2IN74</accession>
<evidence type="ECO:0000313" key="2">
    <source>
        <dbReference type="Proteomes" id="UP001153331"/>
    </source>
</evidence>
<evidence type="ECO:0000313" key="1">
    <source>
        <dbReference type="EMBL" id="KAJ8116658.1"/>
    </source>
</evidence>